<gene>
    <name evidence="1" type="ORF">RIMI_LOCUS19586746</name>
</gene>
<dbReference type="EMBL" id="CAUEEQ010063009">
    <property type="protein sequence ID" value="CAJ0964768.1"/>
    <property type="molecule type" value="Genomic_DNA"/>
</dbReference>
<proteinExistence type="predicted"/>
<evidence type="ECO:0000313" key="2">
    <source>
        <dbReference type="Proteomes" id="UP001176940"/>
    </source>
</evidence>
<protein>
    <submittedName>
        <fullName evidence="1">Uncharacterized protein</fullName>
    </submittedName>
</protein>
<sequence length="287" mass="31311">MHPEKSVHMQRAQGRLQDSSLWTVLPERVPLPLFNPRIAAATVALAAPAYGLWAQQKVWRLARPLQDLEMPIGQFWHLPEGPPPAVGCSLCRSPFDVVTGATQEQEKEMQPQLLFSCKHQQWDRSRQSGGSVEVSWAGGREALIPVLEDAGLRVRGLVLEDAGLRVRGKVLEEARLRVRGLVLEDAGLRVRGLVLEDAGLRVRGSVLEDAGLRVRGLVLEDAGLRVRGSVLEDAGLRVRGSVLEDAGLRVRGSVLEDAGLRVRGSVLEDAGLRVRGLVLEDAGLRSP</sequence>
<comment type="caution">
    <text evidence="1">The sequence shown here is derived from an EMBL/GenBank/DDBJ whole genome shotgun (WGS) entry which is preliminary data.</text>
</comment>
<reference evidence="1" key="1">
    <citation type="submission" date="2023-07" db="EMBL/GenBank/DDBJ databases">
        <authorList>
            <person name="Stuckert A."/>
        </authorList>
    </citation>
    <scope>NUCLEOTIDE SEQUENCE</scope>
</reference>
<dbReference type="Proteomes" id="UP001176940">
    <property type="component" value="Unassembled WGS sequence"/>
</dbReference>
<keyword evidence="2" id="KW-1185">Reference proteome</keyword>
<organism evidence="1 2">
    <name type="scientific">Ranitomeya imitator</name>
    <name type="common">mimic poison frog</name>
    <dbReference type="NCBI Taxonomy" id="111125"/>
    <lineage>
        <taxon>Eukaryota</taxon>
        <taxon>Metazoa</taxon>
        <taxon>Chordata</taxon>
        <taxon>Craniata</taxon>
        <taxon>Vertebrata</taxon>
        <taxon>Euteleostomi</taxon>
        <taxon>Amphibia</taxon>
        <taxon>Batrachia</taxon>
        <taxon>Anura</taxon>
        <taxon>Neobatrachia</taxon>
        <taxon>Hyloidea</taxon>
        <taxon>Dendrobatidae</taxon>
        <taxon>Dendrobatinae</taxon>
        <taxon>Ranitomeya</taxon>
    </lineage>
</organism>
<accession>A0ABN9MEM7</accession>
<name>A0ABN9MEM7_9NEOB</name>
<evidence type="ECO:0000313" key="1">
    <source>
        <dbReference type="EMBL" id="CAJ0964768.1"/>
    </source>
</evidence>